<keyword evidence="4 6" id="KW-0503">Monooxygenase</keyword>
<evidence type="ECO:0000259" key="5">
    <source>
        <dbReference type="Pfam" id="PF00296"/>
    </source>
</evidence>
<organism evidence="6 7">
    <name type="scientific">Rhodococcoides kyotonense</name>
    <dbReference type="NCBI Taxonomy" id="398843"/>
    <lineage>
        <taxon>Bacteria</taxon>
        <taxon>Bacillati</taxon>
        <taxon>Actinomycetota</taxon>
        <taxon>Actinomycetes</taxon>
        <taxon>Mycobacteriales</taxon>
        <taxon>Nocardiaceae</taxon>
        <taxon>Rhodococcoides</taxon>
    </lineage>
</organism>
<dbReference type="Pfam" id="PF00296">
    <property type="entry name" value="Bac_luciferase"/>
    <property type="match status" value="1"/>
</dbReference>
<dbReference type="EMBL" id="FZOW01000015">
    <property type="protein sequence ID" value="SNT36462.1"/>
    <property type="molecule type" value="Genomic_DNA"/>
</dbReference>
<dbReference type="OrthoDB" id="4029802at2"/>
<keyword evidence="1" id="KW-0285">Flavoprotein</keyword>
<dbReference type="PANTHER" id="PTHR42847:SF4">
    <property type="entry name" value="ALKANESULFONATE MONOOXYGENASE-RELATED"/>
    <property type="match status" value="1"/>
</dbReference>
<dbReference type="SUPFAM" id="SSF51679">
    <property type="entry name" value="Bacterial luciferase-like"/>
    <property type="match status" value="1"/>
</dbReference>
<dbReference type="AlphaFoldDB" id="A0A239M2C5"/>
<evidence type="ECO:0000256" key="4">
    <source>
        <dbReference type="ARBA" id="ARBA00023033"/>
    </source>
</evidence>
<keyword evidence="3" id="KW-0560">Oxidoreductase</keyword>
<sequence>MSFEESARFPTFGGGFGIFVPQVGLDFQAVIDAAVRAEHSGFQSFWLMDHLFAPAANRADALESWTLISAIAVATGRIRLGHLVGCNPFRHPAVLAKMAATVDRIAGGRFELGLGWGSIESEFDMFGIEYDSPRCRSEQLAETIEIVRAMFSGEPFDYEGKHFRLSGAFGLPRPVNGSIPIHIGGAGRQLTMPIVAELADWWNCPGAARTRLEDLARRAGNARVSAQYAVGMITDEAQRAKVVERTHRRLPESGWGPAMIGTPAELVQKFAAEFDRGIELCIVRLHDLANLETIDVFGREVASVLTRGNTTYGKRAATN</sequence>
<dbReference type="InterPro" id="IPR050172">
    <property type="entry name" value="SsuD_RutA_monooxygenase"/>
</dbReference>
<dbReference type="InterPro" id="IPR036661">
    <property type="entry name" value="Luciferase-like_sf"/>
</dbReference>
<evidence type="ECO:0000313" key="6">
    <source>
        <dbReference type="EMBL" id="SNT36462.1"/>
    </source>
</evidence>
<protein>
    <submittedName>
        <fullName evidence="6">Luciferase-like monooxygenase</fullName>
    </submittedName>
</protein>
<dbReference type="InterPro" id="IPR011251">
    <property type="entry name" value="Luciferase-like_dom"/>
</dbReference>
<gene>
    <name evidence="6" type="ORF">SAMN05421642_11591</name>
</gene>
<dbReference type="Gene3D" id="3.20.20.30">
    <property type="entry name" value="Luciferase-like domain"/>
    <property type="match status" value="1"/>
</dbReference>
<evidence type="ECO:0000256" key="3">
    <source>
        <dbReference type="ARBA" id="ARBA00023002"/>
    </source>
</evidence>
<accession>A0A239M2C5</accession>
<keyword evidence="2" id="KW-0288">FMN</keyword>
<evidence type="ECO:0000256" key="1">
    <source>
        <dbReference type="ARBA" id="ARBA00022630"/>
    </source>
</evidence>
<reference evidence="7" key="1">
    <citation type="submission" date="2017-06" db="EMBL/GenBank/DDBJ databases">
        <authorList>
            <person name="Varghese N."/>
            <person name="Submissions S."/>
        </authorList>
    </citation>
    <scope>NUCLEOTIDE SEQUENCE [LARGE SCALE GENOMIC DNA]</scope>
    <source>
        <strain evidence="7">JCM 23211</strain>
    </source>
</reference>
<feature type="domain" description="Luciferase-like" evidence="5">
    <location>
        <begin position="25"/>
        <end position="217"/>
    </location>
</feature>
<name>A0A239M2C5_9NOCA</name>
<evidence type="ECO:0000256" key="2">
    <source>
        <dbReference type="ARBA" id="ARBA00022643"/>
    </source>
</evidence>
<dbReference type="PANTHER" id="PTHR42847">
    <property type="entry name" value="ALKANESULFONATE MONOOXYGENASE"/>
    <property type="match status" value="1"/>
</dbReference>
<dbReference type="GO" id="GO:0008726">
    <property type="term" value="F:alkanesulfonate monooxygenase activity"/>
    <property type="evidence" value="ECO:0007669"/>
    <property type="project" value="TreeGrafter"/>
</dbReference>
<dbReference type="Proteomes" id="UP000198327">
    <property type="component" value="Unassembled WGS sequence"/>
</dbReference>
<evidence type="ECO:0000313" key="7">
    <source>
        <dbReference type="Proteomes" id="UP000198327"/>
    </source>
</evidence>
<dbReference type="GO" id="GO:0046306">
    <property type="term" value="P:alkanesulfonate catabolic process"/>
    <property type="evidence" value="ECO:0007669"/>
    <property type="project" value="TreeGrafter"/>
</dbReference>
<keyword evidence="7" id="KW-1185">Reference proteome</keyword>
<proteinExistence type="predicted"/>
<dbReference type="RefSeq" id="WP_089250416.1">
    <property type="nucleotide sequence ID" value="NZ_FZOW01000015.1"/>
</dbReference>